<name>A0A0R3U0E2_RODNA</name>
<gene>
    <name evidence="2" type="ORF">HNAJ_LOCUS13565</name>
</gene>
<keyword evidence="3" id="KW-1185">Reference proteome</keyword>
<protein>
    <submittedName>
        <fullName evidence="4">Truncated apolipoprotein C-I</fullName>
    </submittedName>
</protein>
<dbReference type="AlphaFoldDB" id="A0A0R3U0E2"/>
<organism evidence="4">
    <name type="scientific">Rodentolepis nana</name>
    <name type="common">Dwarf tapeworm</name>
    <name type="synonym">Hymenolepis nana</name>
    <dbReference type="NCBI Taxonomy" id="102285"/>
    <lineage>
        <taxon>Eukaryota</taxon>
        <taxon>Metazoa</taxon>
        <taxon>Spiralia</taxon>
        <taxon>Lophotrochozoa</taxon>
        <taxon>Platyhelminthes</taxon>
        <taxon>Cestoda</taxon>
        <taxon>Eucestoda</taxon>
        <taxon>Cyclophyllidea</taxon>
        <taxon>Hymenolepididae</taxon>
        <taxon>Rodentolepis</taxon>
    </lineage>
</organism>
<feature type="signal peptide" evidence="1">
    <location>
        <begin position="1"/>
        <end position="20"/>
    </location>
</feature>
<evidence type="ECO:0000313" key="2">
    <source>
        <dbReference type="EMBL" id="VDO16294.1"/>
    </source>
</evidence>
<accession>A0A0R3U0E2</accession>
<dbReference type="Pfam" id="PF05596">
    <property type="entry name" value="Taeniidae_ag"/>
    <property type="match status" value="1"/>
</dbReference>
<dbReference type="OrthoDB" id="10579587at2759"/>
<dbReference type="WBParaSite" id="HNAJ_0001359101-mRNA-1">
    <property type="protein sequence ID" value="HNAJ_0001359101-mRNA-1"/>
    <property type="gene ID" value="HNAJ_0001359101"/>
</dbReference>
<dbReference type="Proteomes" id="UP000278807">
    <property type="component" value="Unassembled WGS sequence"/>
</dbReference>
<dbReference type="EMBL" id="UZAE01015621">
    <property type="protein sequence ID" value="VDO16294.1"/>
    <property type="molecule type" value="Genomic_DNA"/>
</dbReference>
<dbReference type="InterPro" id="IPR008860">
    <property type="entry name" value="Taeniidae_ag"/>
</dbReference>
<sequence>MKIYLPIILTVLALVAVARAEDDDDSKFSAKNLMKGVSSVRKFFNEDPTGQTMKEIALKVAELGSQVRRKIRAGLKAYVKALLAE</sequence>
<keyword evidence="1" id="KW-0732">Signal</keyword>
<proteinExistence type="predicted"/>
<evidence type="ECO:0000313" key="3">
    <source>
        <dbReference type="Proteomes" id="UP000278807"/>
    </source>
</evidence>
<evidence type="ECO:0000256" key="1">
    <source>
        <dbReference type="SAM" id="SignalP"/>
    </source>
</evidence>
<reference evidence="4" key="1">
    <citation type="submission" date="2017-02" db="UniProtKB">
        <authorList>
            <consortium name="WormBaseParasite"/>
        </authorList>
    </citation>
    <scope>IDENTIFICATION</scope>
</reference>
<feature type="chain" id="PRO_5043132171" evidence="1">
    <location>
        <begin position="21"/>
        <end position="85"/>
    </location>
</feature>
<evidence type="ECO:0000313" key="4">
    <source>
        <dbReference type="WBParaSite" id="HNAJ_0001359101-mRNA-1"/>
    </source>
</evidence>
<reference evidence="2 3" key="2">
    <citation type="submission" date="2018-11" db="EMBL/GenBank/DDBJ databases">
        <authorList>
            <consortium name="Pathogen Informatics"/>
        </authorList>
    </citation>
    <scope>NUCLEOTIDE SEQUENCE [LARGE SCALE GENOMIC DNA]</scope>
</reference>